<sequence>MKASNYRKEELFNKIMSRGFWEDIPERKEKVSQFIRELFKYLFPVQCLCMPDKMQLEQGHLTVYKLFRELCLPIQEMDSVKELETESRFFYSLPQIYDLLIEDAEAIFKGDPAARNIEEVIHIYPGFYAIFIHRVAHALYQLNMALLARMFSEYSHSITGIDIHPGATIGRSFGIDHGTGIVIGETTIIGDNVKIYQGVTLGAKSVEKSLAQTKRHPTIENNVTIYAGATILGGDTVIGKDSIVGGNVFITHSIPAKSMVYYNNELSIRPV</sequence>
<keyword evidence="5" id="KW-1185">Reference proteome</keyword>
<dbReference type="InterPro" id="IPR045304">
    <property type="entry name" value="LbH_SAT"/>
</dbReference>
<reference evidence="4 5" key="1">
    <citation type="submission" date="2016-11" db="EMBL/GenBank/DDBJ databases">
        <authorList>
            <person name="Jaros S."/>
            <person name="Januszkiewicz K."/>
            <person name="Wedrychowicz H."/>
        </authorList>
    </citation>
    <scope>NUCLEOTIDE SEQUENCE [LARGE SCALE GENOMIC DNA]</scope>
    <source>
        <strain evidence="4 5">DSM 26991</strain>
    </source>
</reference>
<dbReference type="Proteomes" id="UP000184509">
    <property type="component" value="Unassembled WGS sequence"/>
</dbReference>
<organism evidence="4 5">
    <name type="scientific">Bacteroides luti</name>
    <dbReference type="NCBI Taxonomy" id="1297750"/>
    <lineage>
        <taxon>Bacteria</taxon>
        <taxon>Pseudomonadati</taxon>
        <taxon>Bacteroidota</taxon>
        <taxon>Bacteroidia</taxon>
        <taxon>Bacteroidales</taxon>
        <taxon>Bacteroidaceae</taxon>
        <taxon>Bacteroides</taxon>
    </lineage>
</organism>
<dbReference type="RefSeq" id="WP_073403616.1">
    <property type="nucleotide sequence ID" value="NZ_FQTV01000018.1"/>
</dbReference>
<dbReference type="AlphaFoldDB" id="A0A1M5FY19"/>
<dbReference type="NCBIfam" id="NF041874">
    <property type="entry name" value="EPS_EpsC"/>
    <property type="match status" value="1"/>
</dbReference>
<accession>A0A1M5FY19</accession>
<dbReference type="CDD" id="cd03354">
    <property type="entry name" value="LbH_SAT"/>
    <property type="match status" value="1"/>
</dbReference>
<dbReference type="GO" id="GO:0008652">
    <property type="term" value="P:amino acid biosynthetic process"/>
    <property type="evidence" value="ECO:0007669"/>
    <property type="project" value="UniProtKB-KW"/>
</dbReference>
<keyword evidence="2 4" id="KW-0808">Transferase</keyword>
<dbReference type="PANTHER" id="PTHR42811">
    <property type="entry name" value="SERINE ACETYLTRANSFERASE"/>
    <property type="match status" value="1"/>
</dbReference>
<keyword evidence="3" id="KW-0012">Acyltransferase</keyword>
<dbReference type="SUPFAM" id="SSF51161">
    <property type="entry name" value="Trimeric LpxA-like enzymes"/>
    <property type="match status" value="1"/>
</dbReference>
<dbReference type="InterPro" id="IPR053376">
    <property type="entry name" value="Serine_acetyltransferase"/>
</dbReference>
<evidence type="ECO:0000256" key="3">
    <source>
        <dbReference type="ARBA" id="ARBA00023315"/>
    </source>
</evidence>
<dbReference type="EMBL" id="FQTV01000018">
    <property type="protein sequence ID" value="SHF96398.1"/>
    <property type="molecule type" value="Genomic_DNA"/>
</dbReference>
<name>A0A1M5FY19_9BACE</name>
<evidence type="ECO:0000313" key="4">
    <source>
        <dbReference type="EMBL" id="SHF96398.1"/>
    </source>
</evidence>
<dbReference type="InterPro" id="IPR011004">
    <property type="entry name" value="Trimer_LpxA-like_sf"/>
</dbReference>
<dbReference type="Gene3D" id="2.160.10.10">
    <property type="entry name" value="Hexapeptide repeat proteins"/>
    <property type="match status" value="1"/>
</dbReference>
<evidence type="ECO:0000256" key="1">
    <source>
        <dbReference type="ARBA" id="ARBA00022605"/>
    </source>
</evidence>
<evidence type="ECO:0000313" key="5">
    <source>
        <dbReference type="Proteomes" id="UP000184509"/>
    </source>
</evidence>
<dbReference type="STRING" id="1297750.SAMN05444405_11845"/>
<evidence type="ECO:0000256" key="2">
    <source>
        <dbReference type="ARBA" id="ARBA00022679"/>
    </source>
</evidence>
<dbReference type="GO" id="GO:0016746">
    <property type="term" value="F:acyltransferase activity"/>
    <property type="evidence" value="ECO:0007669"/>
    <property type="project" value="UniProtKB-KW"/>
</dbReference>
<dbReference type="InterPro" id="IPR042122">
    <property type="entry name" value="Ser_AcTrfase_N_sf"/>
</dbReference>
<dbReference type="Gene3D" id="1.10.3130.10">
    <property type="entry name" value="serine acetyltransferase, domain 1"/>
    <property type="match status" value="1"/>
</dbReference>
<proteinExistence type="predicted"/>
<protein>
    <submittedName>
        <fullName evidence="4">Serine O-acetyltransferase</fullName>
    </submittedName>
</protein>
<gene>
    <name evidence="4" type="ORF">SAMN05444405_11845</name>
</gene>
<keyword evidence="1" id="KW-0028">Amino-acid biosynthesis</keyword>